<dbReference type="GO" id="GO:0140662">
    <property type="term" value="F:ATP-dependent protein folding chaperone"/>
    <property type="evidence" value="ECO:0007669"/>
    <property type="project" value="InterPro"/>
</dbReference>
<keyword evidence="2" id="KW-0067">ATP-binding</keyword>
<evidence type="ECO:0000256" key="2">
    <source>
        <dbReference type="ARBA" id="ARBA00022840"/>
    </source>
</evidence>
<gene>
    <name evidence="3" type="ORF">ZEAMMB73_Zm00001d041164</name>
</gene>
<organism evidence="3">
    <name type="scientific">Zea mays</name>
    <name type="common">Maize</name>
    <dbReference type="NCBI Taxonomy" id="4577"/>
    <lineage>
        <taxon>Eukaryota</taxon>
        <taxon>Viridiplantae</taxon>
        <taxon>Streptophyta</taxon>
        <taxon>Embryophyta</taxon>
        <taxon>Tracheophyta</taxon>
        <taxon>Spermatophyta</taxon>
        <taxon>Magnoliopsida</taxon>
        <taxon>Liliopsida</taxon>
        <taxon>Poales</taxon>
        <taxon>Poaceae</taxon>
        <taxon>PACMAD clade</taxon>
        <taxon>Panicoideae</taxon>
        <taxon>Andropogonodae</taxon>
        <taxon>Andropogoneae</taxon>
        <taxon>Tripsacinae</taxon>
        <taxon>Zea</taxon>
    </lineage>
</organism>
<dbReference type="GO" id="GO:0005524">
    <property type="term" value="F:ATP binding"/>
    <property type="evidence" value="ECO:0007669"/>
    <property type="project" value="UniProtKB-KW"/>
</dbReference>
<name>A0A1D6MUP2_MAIZE</name>
<accession>A0A1D6MUP2</accession>
<evidence type="ECO:0000256" key="1">
    <source>
        <dbReference type="ARBA" id="ARBA00022741"/>
    </source>
</evidence>
<dbReference type="EMBL" id="CM007649">
    <property type="protein sequence ID" value="ONM32559.1"/>
    <property type="molecule type" value="Genomic_DNA"/>
</dbReference>
<dbReference type="PaxDb" id="4577-AC211651.4_FGP001"/>
<proteinExistence type="predicted"/>
<dbReference type="SUPFAM" id="SSF100920">
    <property type="entry name" value="Heat shock protein 70kD (HSP70), peptide-binding domain"/>
    <property type="match status" value="1"/>
</dbReference>
<evidence type="ECO:0000313" key="3">
    <source>
        <dbReference type="EMBL" id="ONM32559.1"/>
    </source>
</evidence>
<dbReference type="STRING" id="4577.A0A1D6MUP2"/>
<dbReference type="Pfam" id="PF00012">
    <property type="entry name" value="HSP70"/>
    <property type="match status" value="1"/>
</dbReference>
<reference evidence="3" key="1">
    <citation type="submission" date="2015-12" db="EMBL/GenBank/DDBJ databases">
        <title>Update maize B73 reference genome by single molecule sequencing technologies.</title>
        <authorList>
            <consortium name="Maize Genome Sequencing Project"/>
            <person name="Ware D."/>
        </authorList>
    </citation>
    <scope>NUCLEOTIDE SEQUENCE [LARGE SCALE GENOMIC DNA]</scope>
    <source>
        <tissue evidence="3">Seedling</tissue>
    </source>
</reference>
<sequence length="172" mass="19279">MAAATLLLGSAAASPRLGFAASAPFVSHWRRRLTFSFRYASIRALTHLLIHSRRWWLRWRGPRMADRQVPVDKQQQRPPKPKQLNQLDNASNLLTNFLSGGNLGPCPSLRARHRPLRALSFIMQICVLPGDILLLDVAPLTMGIETVGGVMTKLILRNTVIPTKKSQVFTTY</sequence>
<protein>
    <submittedName>
        <fullName evidence="3">Uncharacterized protein</fullName>
    </submittedName>
</protein>
<dbReference type="Gene3D" id="2.60.34.10">
    <property type="entry name" value="Substrate Binding Domain Of DNAk, Chain A, domain 1"/>
    <property type="match status" value="1"/>
</dbReference>
<dbReference type="InterPro" id="IPR013126">
    <property type="entry name" value="Hsp_70_fam"/>
</dbReference>
<dbReference type="AlphaFoldDB" id="A0A1D6MUP2"/>
<dbReference type="InParanoid" id="A0A1D6MUP2"/>
<keyword evidence="1" id="KW-0547">Nucleotide-binding</keyword>
<dbReference type="InterPro" id="IPR029047">
    <property type="entry name" value="HSP70_peptide-bd_sf"/>
</dbReference>